<reference evidence="1 2" key="1">
    <citation type="journal article" date="2022" name="Nat. Plants">
        <title>Genomes of leafy and leafless Platanthera orchids illuminate the evolution of mycoheterotrophy.</title>
        <authorList>
            <person name="Li M.H."/>
            <person name="Liu K.W."/>
            <person name="Li Z."/>
            <person name="Lu H.C."/>
            <person name="Ye Q.L."/>
            <person name="Zhang D."/>
            <person name="Wang J.Y."/>
            <person name="Li Y.F."/>
            <person name="Zhong Z.M."/>
            <person name="Liu X."/>
            <person name="Yu X."/>
            <person name="Liu D.K."/>
            <person name="Tu X.D."/>
            <person name="Liu B."/>
            <person name="Hao Y."/>
            <person name="Liao X.Y."/>
            <person name="Jiang Y.T."/>
            <person name="Sun W.H."/>
            <person name="Chen J."/>
            <person name="Chen Y.Q."/>
            <person name="Ai Y."/>
            <person name="Zhai J.W."/>
            <person name="Wu S.S."/>
            <person name="Zhou Z."/>
            <person name="Hsiao Y.Y."/>
            <person name="Wu W.L."/>
            <person name="Chen Y.Y."/>
            <person name="Lin Y.F."/>
            <person name="Hsu J.L."/>
            <person name="Li C.Y."/>
            <person name="Wang Z.W."/>
            <person name="Zhao X."/>
            <person name="Zhong W.Y."/>
            <person name="Ma X.K."/>
            <person name="Ma L."/>
            <person name="Huang J."/>
            <person name="Chen G.Z."/>
            <person name="Huang M.Z."/>
            <person name="Huang L."/>
            <person name="Peng D.H."/>
            <person name="Luo Y.B."/>
            <person name="Zou S.Q."/>
            <person name="Chen S.P."/>
            <person name="Lan S."/>
            <person name="Tsai W.C."/>
            <person name="Van de Peer Y."/>
            <person name="Liu Z.J."/>
        </authorList>
    </citation>
    <scope>NUCLEOTIDE SEQUENCE [LARGE SCALE GENOMIC DNA]</scope>
    <source>
        <strain evidence="1">Lor287</strain>
    </source>
</reference>
<dbReference type="AlphaFoldDB" id="A0AAP0G3C6"/>
<gene>
    <name evidence="1" type="ORF">KSP39_PZI013294</name>
</gene>
<evidence type="ECO:0000313" key="1">
    <source>
        <dbReference type="EMBL" id="KAK8935479.1"/>
    </source>
</evidence>
<evidence type="ECO:0000313" key="2">
    <source>
        <dbReference type="Proteomes" id="UP001418222"/>
    </source>
</evidence>
<protein>
    <submittedName>
        <fullName evidence="1">Uncharacterized protein</fullName>
    </submittedName>
</protein>
<dbReference type="EMBL" id="JBBWWQ010000011">
    <property type="protein sequence ID" value="KAK8935479.1"/>
    <property type="molecule type" value="Genomic_DNA"/>
</dbReference>
<proteinExistence type="predicted"/>
<dbReference type="Proteomes" id="UP001418222">
    <property type="component" value="Unassembled WGS sequence"/>
</dbReference>
<comment type="caution">
    <text evidence="1">The sequence shown here is derived from an EMBL/GenBank/DDBJ whole genome shotgun (WGS) entry which is preliminary data.</text>
</comment>
<name>A0AAP0G3C6_9ASPA</name>
<accession>A0AAP0G3C6</accession>
<keyword evidence="2" id="KW-1185">Reference proteome</keyword>
<sequence>MRCELEDAKAAHMAEKTAAKETLRLLDEARAELELSMAKVMRLSSAEREVELKAAGIAEYRDSVDYMRDRCLISEEVREEVWTQEVDPQMEALREVAFCHGMEKTLRMVSRKWGCDVAGLGLEDLLEEEGSDAEEGVTAE</sequence>
<organism evidence="1 2">
    <name type="scientific">Platanthera zijinensis</name>
    <dbReference type="NCBI Taxonomy" id="2320716"/>
    <lineage>
        <taxon>Eukaryota</taxon>
        <taxon>Viridiplantae</taxon>
        <taxon>Streptophyta</taxon>
        <taxon>Embryophyta</taxon>
        <taxon>Tracheophyta</taxon>
        <taxon>Spermatophyta</taxon>
        <taxon>Magnoliopsida</taxon>
        <taxon>Liliopsida</taxon>
        <taxon>Asparagales</taxon>
        <taxon>Orchidaceae</taxon>
        <taxon>Orchidoideae</taxon>
        <taxon>Orchideae</taxon>
        <taxon>Orchidinae</taxon>
        <taxon>Platanthera</taxon>
    </lineage>
</organism>